<dbReference type="PROSITE" id="PS00194">
    <property type="entry name" value="THIOREDOXIN_1"/>
    <property type="match status" value="1"/>
</dbReference>
<dbReference type="InterPro" id="IPR050620">
    <property type="entry name" value="Thioredoxin_H-type-like"/>
</dbReference>
<comment type="caution">
    <text evidence="2">The sequence shown here is derived from an EMBL/GenBank/DDBJ whole genome shotgun (WGS) entry which is preliminary data.</text>
</comment>
<reference evidence="3" key="1">
    <citation type="journal article" date="2017" name="Plant J.">
        <title>The pomegranate (Punica granatum L.) genome and the genomics of punicalagin biosynthesis.</title>
        <authorList>
            <person name="Qin G."/>
            <person name="Xu C."/>
            <person name="Ming R."/>
            <person name="Tang H."/>
            <person name="Guyot R."/>
            <person name="Kramer E.M."/>
            <person name="Hu Y."/>
            <person name="Yi X."/>
            <person name="Qi Y."/>
            <person name="Xu X."/>
            <person name="Gao Z."/>
            <person name="Pan H."/>
            <person name="Jian J."/>
            <person name="Tian Y."/>
            <person name="Yue Z."/>
            <person name="Xu Y."/>
        </authorList>
    </citation>
    <scope>NUCLEOTIDE SEQUENCE [LARGE SCALE GENOMIC DNA]</scope>
    <source>
        <strain evidence="3">cv. Dabenzi</strain>
    </source>
</reference>
<dbReference type="AlphaFoldDB" id="A0A218W2F4"/>
<dbReference type="EMBL" id="MTKT01005400">
    <property type="protein sequence ID" value="OWM67044.1"/>
    <property type="molecule type" value="Genomic_DNA"/>
</dbReference>
<evidence type="ECO:0000313" key="2">
    <source>
        <dbReference type="EMBL" id="OWM67044.1"/>
    </source>
</evidence>
<dbReference type="Gene3D" id="3.40.30.10">
    <property type="entry name" value="Glutaredoxin"/>
    <property type="match status" value="1"/>
</dbReference>
<dbReference type="PROSITE" id="PS51352">
    <property type="entry name" value="THIOREDOXIN_2"/>
    <property type="match status" value="1"/>
</dbReference>
<dbReference type="SUPFAM" id="SSF52833">
    <property type="entry name" value="Thioredoxin-like"/>
    <property type="match status" value="1"/>
</dbReference>
<sequence length="260" mass="28763">MQVCMVTVGKLQKDGRGHDQANIFFIPLCSAPPTILLLGLSFQESFFFIHLFKFGTKIGKGSSQSFLPAPPLAVAFALVCDSEESPSTAGFFIDPLLLGRKYLPTRPINLSGRYRIQIPIASLSIVMGSCLPKYQQAGRSDPNVNLTGGNLHLVTTMEIWEEKLSEAEKCRKSVIANFSATWCGPCRTISAFYAELAQKHPSLMFLLVDVDQLTELSTLWDIQATPTFFLLRNGQQIDKHVGANKQDLQRKITAILNSKP</sequence>
<evidence type="ECO:0000259" key="1">
    <source>
        <dbReference type="PROSITE" id="PS51352"/>
    </source>
</evidence>
<protein>
    <recommendedName>
        <fullName evidence="1">Thioredoxin domain-containing protein</fullName>
    </recommendedName>
</protein>
<dbReference type="Proteomes" id="UP000197138">
    <property type="component" value="Unassembled WGS sequence"/>
</dbReference>
<dbReference type="Pfam" id="PF00085">
    <property type="entry name" value="Thioredoxin"/>
    <property type="match status" value="1"/>
</dbReference>
<feature type="domain" description="Thioredoxin" evidence="1">
    <location>
        <begin position="135"/>
        <end position="257"/>
    </location>
</feature>
<dbReference type="PANTHER" id="PTHR10438:SF434">
    <property type="entry name" value="THIOREDOXIN H9"/>
    <property type="match status" value="1"/>
</dbReference>
<name>A0A218W2F4_PUNGR</name>
<dbReference type="PANTHER" id="PTHR10438">
    <property type="entry name" value="THIOREDOXIN"/>
    <property type="match status" value="1"/>
</dbReference>
<proteinExistence type="predicted"/>
<accession>A0A218W2F4</accession>
<dbReference type="InterPro" id="IPR017937">
    <property type="entry name" value="Thioredoxin_CS"/>
</dbReference>
<dbReference type="InterPro" id="IPR036249">
    <property type="entry name" value="Thioredoxin-like_sf"/>
</dbReference>
<dbReference type="CDD" id="cd02947">
    <property type="entry name" value="TRX_family"/>
    <property type="match status" value="1"/>
</dbReference>
<organism evidence="2 3">
    <name type="scientific">Punica granatum</name>
    <name type="common">Pomegranate</name>
    <dbReference type="NCBI Taxonomy" id="22663"/>
    <lineage>
        <taxon>Eukaryota</taxon>
        <taxon>Viridiplantae</taxon>
        <taxon>Streptophyta</taxon>
        <taxon>Embryophyta</taxon>
        <taxon>Tracheophyta</taxon>
        <taxon>Spermatophyta</taxon>
        <taxon>Magnoliopsida</taxon>
        <taxon>eudicotyledons</taxon>
        <taxon>Gunneridae</taxon>
        <taxon>Pentapetalae</taxon>
        <taxon>rosids</taxon>
        <taxon>malvids</taxon>
        <taxon>Myrtales</taxon>
        <taxon>Lythraceae</taxon>
        <taxon>Punica</taxon>
    </lineage>
</organism>
<evidence type="ECO:0000313" key="3">
    <source>
        <dbReference type="Proteomes" id="UP000197138"/>
    </source>
</evidence>
<dbReference type="InterPro" id="IPR013766">
    <property type="entry name" value="Thioredoxin_domain"/>
</dbReference>
<gene>
    <name evidence="2" type="ORF">CDL15_Pgr000496</name>
</gene>